<dbReference type="Proteomes" id="UP000800038">
    <property type="component" value="Unassembled WGS sequence"/>
</dbReference>
<feature type="region of interest" description="Disordered" evidence="8">
    <location>
        <begin position="167"/>
        <end position="296"/>
    </location>
</feature>
<sequence>MAARSKAPAIGSAGWILEERHQSNGLVTQELEDFGFSVRNELEWLNEHMTDIFANNGQNSLDVFKTPGKLRGKTPRTARKKAADRQPLTSILSVNAQTRPSPAEQSLRNVKSRFQIAEDTENVARIQSPAARTPIARQLFSMTVSTGKENLDSSFHAEIFDKRVMQPPAAPWSPTRSTQDTVISSQADSVFSPPPTQSTQPTQATESFGRSVHEEEERRDTGDSFVSAKEAFASKNASKENLRAKDDDAMHVNSDDKADLSRSDAQDTVVHHEFDSAGEDEDEHMADMPDFPEPPRVVSEQYSISAETHDVLDTANSRALAPKPKNLFAPEHSTTPAGPPPASPEADSHDDNLIHHDIDDQMDIDDDVRSPSDNSSPVKPLVRKSSLTFASLPAREPLLAKKSMGNRVSRTSHVDPSKGRNSQMDRFTGGKSLGGSQFMQPEADHDDDMDLDVERPELQREESETTKIHNKTSTQRLFERINMLKQQNEAPKRVSQSIPASQSSQPQSFAYTQPKVDVAPQPAYPSLPVPEAAQDDDDDDDWISPVRTAAPAPKPARPAFSKNHTADTRQSPAKPVPSKLESVSNPDFSAAADSTTPVGSPTSRKYMDGPLSASKSKLYSAFRAAKEKLIGSSATSAQAKLDALRESPARPKLHAQGSADDIFSSPKRTEKPGSIFSHMRSPSKDSDKSSKTGTMSSSPQKGDSRRTRSSTEREKQKEKETREKEAKEAKQQQRAEDKLNQMREKEQSKAAAHHQKAKAIGAKTPSAMSSSSSLRQPAIATTTTKTPVQAAPQQQPLSRPGIPRTNTASSREQDVDSADEMPPPPPPKSLLPTTKITKAPLREPRKLAKPSSKDTLPKAKGPQKIMVNLNSSSYGRAPPPAARPATSSSKPLSGASQAVSKSTASAPRPATAASSRPASALSSKAGVSSKTTQHMAKPAAPRVARPQSQVVEKTKAPLPQPRADLAAARPLSRVQTVQDANRINIPPVNTAKPAKRPFNGDNEETLHRPAKRPSQQAKNLNPITPAHAQFAKGKIPFAESANLPQSAVPQIQYPNGDDIKLPEIMTDSEDESDSEFDQPSWVNTPNLREMLSNQQLMDPEHIFGPIAPLEMEKIFPNKEGHKRFRDRTSSAFWANDQVTAEEKHKEREARERLVRDGAWTYNPSPRPAQPGPSH</sequence>
<gene>
    <name evidence="10" type="ORF">EJ02DRAFT_370787</name>
</gene>
<dbReference type="PANTHER" id="PTHR13142">
    <property type="entry name" value="INNER CENTROMERE PROTEIN"/>
    <property type="match status" value="1"/>
</dbReference>
<feature type="compositionally biased region" description="Polar residues" evidence="8">
    <location>
        <begin position="779"/>
        <end position="797"/>
    </location>
</feature>
<evidence type="ECO:0000313" key="11">
    <source>
        <dbReference type="Proteomes" id="UP000800038"/>
    </source>
</evidence>
<accession>A0A6A5SWY9</accession>
<feature type="compositionally biased region" description="Polar residues" evidence="8">
    <location>
        <begin position="581"/>
        <end position="603"/>
    </location>
</feature>
<evidence type="ECO:0000256" key="3">
    <source>
        <dbReference type="ARBA" id="ARBA00010042"/>
    </source>
</evidence>
<evidence type="ECO:0000256" key="2">
    <source>
        <dbReference type="ARBA" id="ARBA00004186"/>
    </source>
</evidence>
<dbReference type="OrthoDB" id="6123at2759"/>
<feature type="compositionally biased region" description="Basic and acidic residues" evidence="8">
    <location>
        <begin position="346"/>
        <end position="359"/>
    </location>
</feature>
<evidence type="ECO:0000256" key="1">
    <source>
        <dbReference type="ARBA" id="ARBA00004123"/>
    </source>
</evidence>
<evidence type="ECO:0000256" key="7">
    <source>
        <dbReference type="ARBA" id="ARBA00023242"/>
    </source>
</evidence>
<dbReference type="GO" id="GO:0005634">
    <property type="term" value="C:nucleus"/>
    <property type="evidence" value="ECO:0007669"/>
    <property type="project" value="UniProtKB-SubCell"/>
</dbReference>
<keyword evidence="5" id="KW-0159">Chromosome partition</keyword>
<feature type="compositionally biased region" description="Basic and acidic residues" evidence="8">
    <location>
        <begin position="840"/>
        <end position="857"/>
    </location>
</feature>
<evidence type="ECO:0000259" key="9">
    <source>
        <dbReference type="Pfam" id="PF03941"/>
    </source>
</evidence>
<dbReference type="Pfam" id="PF03941">
    <property type="entry name" value="INCENP_ARK-bind"/>
    <property type="match status" value="1"/>
</dbReference>
<comment type="similarity">
    <text evidence="3">Belongs to the INCENP family.</text>
</comment>
<dbReference type="InterPro" id="IPR005635">
    <property type="entry name" value="Inner_centromere_prot_ARK-bd"/>
</dbReference>
<evidence type="ECO:0000256" key="8">
    <source>
        <dbReference type="SAM" id="MobiDB-lite"/>
    </source>
</evidence>
<feature type="region of interest" description="Disordered" evidence="8">
    <location>
        <begin position="1135"/>
        <end position="1174"/>
    </location>
</feature>
<feature type="compositionally biased region" description="Basic and acidic residues" evidence="8">
    <location>
        <begin position="211"/>
        <end position="222"/>
    </location>
</feature>
<feature type="compositionally biased region" description="Basic and acidic residues" evidence="8">
    <location>
        <begin position="237"/>
        <end position="275"/>
    </location>
</feature>
<keyword evidence="4" id="KW-0963">Cytoplasm</keyword>
<feature type="region of interest" description="Disordered" evidence="8">
    <location>
        <begin position="631"/>
        <end position="1019"/>
    </location>
</feature>
<keyword evidence="6" id="KW-0206">Cytoskeleton</keyword>
<dbReference type="PANTHER" id="PTHR13142:SF1">
    <property type="entry name" value="INNER CENTROMERE PROTEIN"/>
    <property type="match status" value="1"/>
</dbReference>
<feature type="domain" description="Inner centromere protein ARK-binding" evidence="9">
    <location>
        <begin position="1063"/>
        <end position="1115"/>
    </location>
</feature>
<feature type="compositionally biased region" description="Low complexity" evidence="8">
    <location>
        <begin position="758"/>
        <end position="773"/>
    </location>
</feature>
<feature type="compositionally biased region" description="Low complexity" evidence="8">
    <location>
        <begin position="495"/>
        <end position="508"/>
    </location>
</feature>
<reference evidence="10" key="1">
    <citation type="journal article" date="2020" name="Stud. Mycol.">
        <title>101 Dothideomycetes genomes: a test case for predicting lifestyles and emergence of pathogens.</title>
        <authorList>
            <person name="Haridas S."/>
            <person name="Albert R."/>
            <person name="Binder M."/>
            <person name="Bloem J."/>
            <person name="Labutti K."/>
            <person name="Salamov A."/>
            <person name="Andreopoulos B."/>
            <person name="Baker S."/>
            <person name="Barry K."/>
            <person name="Bills G."/>
            <person name="Bluhm B."/>
            <person name="Cannon C."/>
            <person name="Castanera R."/>
            <person name="Culley D."/>
            <person name="Daum C."/>
            <person name="Ezra D."/>
            <person name="Gonzalez J."/>
            <person name="Henrissat B."/>
            <person name="Kuo A."/>
            <person name="Liang C."/>
            <person name="Lipzen A."/>
            <person name="Lutzoni F."/>
            <person name="Magnuson J."/>
            <person name="Mondo S."/>
            <person name="Nolan M."/>
            <person name="Ohm R."/>
            <person name="Pangilinan J."/>
            <person name="Park H.-J."/>
            <person name="Ramirez L."/>
            <person name="Alfaro M."/>
            <person name="Sun H."/>
            <person name="Tritt A."/>
            <person name="Yoshinaga Y."/>
            <person name="Zwiers L.-H."/>
            <person name="Turgeon B."/>
            <person name="Goodwin S."/>
            <person name="Spatafora J."/>
            <person name="Crous P."/>
            <person name="Grigoriev I."/>
        </authorList>
    </citation>
    <scope>NUCLEOTIDE SEQUENCE</scope>
    <source>
        <strain evidence="10">CBS 161.51</strain>
    </source>
</reference>
<dbReference type="EMBL" id="ML976014">
    <property type="protein sequence ID" value="KAF1944773.1"/>
    <property type="molecule type" value="Genomic_DNA"/>
</dbReference>
<feature type="compositionally biased region" description="Polar residues" evidence="8">
    <location>
        <begin position="174"/>
        <end position="189"/>
    </location>
</feature>
<comment type="subcellular location">
    <subcellularLocation>
        <location evidence="2">Cytoplasm</location>
        <location evidence="2">Cytoskeleton</location>
        <location evidence="2">Spindle</location>
    </subcellularLocation>
    <subcellularLocation>
        <location evidence="1">Nucleus</location>
    </subcellularLocation>
</comment>
<proteinExistence type="inferred from homology"/>
<name>A0A6A5SWY9_9PLEO</name>
<evidence type="ECO:0000256" key="6">
    <source>
        <dbReference type="ARBA" id="ARBA00023212"/>
    </source>
</evidence>
<keyword evidence="11" id="KW-1185">Reference proteome</keyword>
<evidence type="ECO:0000256" key="5">
    <source>
        <dbReference type="ARBA" id="ARBA00022829"/>
    </source>
</evidence>
<dbReference type="AlphaFoldDB" id="A0A6A5SWY9"/>
<feature type="compositionally biased region" description="Basic and acidic residues" evidence="8">
    <location>
        <begin position="702"/>
        <end position="748"/>
    </location>
</feature>
<feature type="compositionally biased region" description="Pro residues" evidence="8">
    <location>
        <begin position="1164"/>
        <end position="1174"/>
    </location>
</feature>
<dbReference type="GO" id="GO:0005819">
    <property type="term" value="C:spindle"/>
    <property type="evidence" value="ECO:0007669"/>
    <property type="project" value="UniProtKB-SubCell"/>
</dbReference>
<feature type="compositionally biased region" description="Low complexity" evidence="8">
    <location>
        <begin position="900"/>
        <end position="925"/>
    </location>
</feature>
<organism evidence="10 11">
    <name type="scientific">Clathrospora elynae</name>
    <dbReference type="NCBI Taxonomy" id="706981"/>
    <lineage>
        <taxon>Eukaryota</taxon>
        <taxon>Fungi</taxon>
        <taxon>Dikarya</taxon>
        <taxon>Ascomycota</taxon>
        <taxon>Pezizomycotina</taxon>
        <taxon>Dothideomycetes</taxon>
        <taxon>Pleosporomycetidae</taxon>
        <taxon>Pleosporales</taxon>
        <taxon>Diademaceae</taxon>
        <taxon>Clathrospora</taxon>
    </lineage>
</organism>
<feature type="compositionally biased region" description="Acidic residues" evidence="8">
    <location>
        <begin position="533"/>
        <end position="542"/>
    </location>
</feature>
<evidence type="ECO:0000313" key="10">
    <source>
        <dbReference type="EMBL" id="KAF1944773.1"/>
    </source>
</evidence>
<feature type="region of interest" description="Disordered" evidence="8">
    <location>
        <begin position="317"/>
        <end position="612"/>
    </location>
</feature>
<feature type="compositionally biased region" description="Basic and acidic residues" evidence="8">
    <location>
        <begin position="1140"/>
        <end position="1155"/>
    </location>
</feature>
<dbReference type="GO" id="GO:0007059">
    <property type="term" value="P:chromosome segregation"/>
    <property type="evidence" value="ECO:0007669"/>
    <property type="project" value="UniProtKB-KW"/>
</dbReference>
<keyword evidence="7" id="KW-0539">Nucleus</keyword>
<feature type="compositionally biased region" description="Basic and acidic residues" evidence="8">
    <location>
        <begin position="452"/>
        <end position="467"/>
    </location>
</feature>
<feature type="compositionally biased region" description="Polar residues" evidence="8">
    <location>
        <begin position="890"/>
        <end position="899"/>
    </location>
</feature>
<evidence type="ECO:0000256" key="4">
    <source>
        <dbReference type="ARBA" id="ARBA00022490"/>
    </source>
</evidence>
<protein>
    <submittedName>
        <fullName evidence="10">Inner centromere protein</fullName>
    </submittedName>
</protein>